<dbReference type="Proteomes" id="UP000521872">
    <property type="component" value="Unassembled WGS sequence"/>
</dbReference>
<evidence type="ECO:0000256" key="1">
    <source>
        <dbReference type="SAM" id="MobiDB-lite"/>
    </source>
</evidence>
<evidence type="ECO:0000313" key="2">
    <source>
        <dbReference type="EMBL" id="KAF4623360.1"/>
    </source>
</evidence>
<sequence>MNREYRTKKIVELSEEELINLGFLGDNTLAGVRAIVQKVRADPERLGPVACFQVDCLKRKYTPQPRAQGAAGSPPASPTSPTSPFVNKTDTLSSRLRNKESAAHTVVPPDLISPFEKRFWYHGISNDPPQILYRSDLETNHFPTQQPGERFFRVPTKTAYGVFGTRLNEVWDTVAPQIRDSVKARGLKYSAIKAARFSTVDEAYGEEIFGPVVVWIVVPPNTANAEAVRDATPDILNILNDAQVTGVVVEWYEGTVERLGGPPLMIIEDNISPTFGLNHPFDVGLGIPIARASDDAQGTITLLFREVKTSNGDPSNTILALTNKHVVSLDTTTDYDFDPANPQSILVCGEHRFDRAFNEIEDAVNEGFRDAVDLTRYLKDLESKSCGQITELIQHKRTVLDYKHEDNATLQEFFDEVNEKWRDANNRKLGQVHWAPHISVKVDDHHYTRDIATLVVDEEKLKNFTGNVVDLGNQYTGNLHTSTQLNYRFWPVDAIRKNRSIPGNNLQLPIRRALPRHLPINPDTQTKDGEPLYVVGKYGNTSELTFGNYSSMHAYICTESGLESREVVVYNSGTEKRPADDFSAKGDSGSLIFNGDGDGLAILHSGMPRGEDNHVSYATPLWWVLEQVLERYPYAEFYGMEYQP</sequence>
<accession>A0A8H4R4N8</accession>
<protein>
    <submittedName>
        <fullName evidence="2">Uncharacterized protein</fullName>
    </submittedName>
</protein>
<gene>
    <name evidence="2" type="ORF">D9613_001403</name>
</gene>
<evidence type="ECO:0000313" key="3">
    <source>
        <dbReference type="Proteomes" id="UP000521872"/>
    </source>
</evidence>
<name>A0A8H4R4N8_9AGAR</name>
<proteinExistence type="predicted"/>
<comment type="caution">
    <text evidence="2">The sequence shown here is derived from an EMBL/GenBank/DDBJ whole genome shotgun (WGS) entry which is preliminary data.</text>
</comment>
<organism evidence="2 3">
    <name type="scientific">Agrocybe pediades</name>
    <dbReference type="NCBI Taxonomy" id="84607"/>
    <lineage>
        <taxon>Eukaryota</taxon>
        <taxon>Fungi</taxon>
        <taxon>Dikarya</taxon>
        <taxon>Basidiomycota</taxon>
        <taxon>Agaricomycotina</taxon>
        <taxon>Agaricomycetes</taxon>
        <taxon>Agaricomycetidae</taxon>
        <taxon>Agaricales</taxon>
        <taxon>Agaricineae</taxon>
        <taxon>Strophariaceae</taxon>
        <taxon>Agrocybe</taxon>
    </lineage>
</organism>
<feature type="region of interest" description="Disordered" evidence="1">
    <location>
        <begin position="64"/>
        <end position="89"/>
    </location>
</feature>
<feature type="compositionally biased region" description="Low complexity" evidence="1">
    <location>
        <begin position="64"/>
        <end position="84"/>
    </location>
</feature>
<keyword evidence="3" id="KW-1185">Reference proteome</keyword>
<reference evidence="2 3" key="1">
    <citation type="submission" date="2019-12" db="EMBL/GenBank/DDBJ databases">
        <authorList>
            <person name="Floudas D."/>
            <person name="Bentzer J."/>
            <person name="Ahren D."/>
            <person name="Johansson T."/>
            <person name="Persson P."/>
            <person name="Tunlid A."/>
        </authorList>
    </citation>
    <scope>NUCLEOTIDE SEQUENCE [LARGE SCALE GENOMIC DNA]</scope>
    <source>
        <strain evidence="2 3">CBS 102.39</strain>
    </source>
</reference>
<dbReference type="EMBL" id="JAACJL010000001">
    <property type="protein sequence ID" value="KAF4623360.1"/>
    <property type="molecule type" value="Genomic_DNA"/>
</dbReference>
<dbReference type="InterPro" id="IPR009003">
    <property type="entry name" value="Peptidase_S1_PA"/>
</dbReference>
<dbReference type="AlphaFoldDB" id="A0A8H4R4N8"/>
<dbReference type="SUPFAM" id="SSF50494">
    <property type="entry name" value="Trypsin-like serine proteases"/>
    <property type="match status" value="1"/>
</dbReference>